<dbReference type="GeneID" id="119738053"/>
<keyword evidence="2" id="KW-1133">Transmembrane helix</keyword>
<evidence type="ECO:0008006" key="7">
    <source>
        <dbReference type="Google" id="ProtNLM"/>
    </source>
</evidence>
<evidence type="ECO:0000256" key="1">
    <source>
        <dbReference type="ARBA" id="ARBA00007837"/>
    </source>
</evidence>
<dbReference type="Proteomes" id="UP000887568">
    <property type="component" value="Unplaced"/>
</dbReference>
<organism evidence="5 6">
    <name type="scientific">Patiria miniata</name>
    <name type="common">Bat star</name>
    <name type="synonym">Asterina miniata</name>
    <dbReference type="NCBI Taxonomy" id="46514"/>
    <lineage>
        <taxon>Eukaryota</taxon>
        <taxon>Metazoa</taxon>
        <taxon>Echinodermata</taxon>
        <taxon>Eleutherozoa</taxon>
        <taxon>Asterozoa</taxon>
        <taxon>Asteroidea</taxon>
        <taxon>Valvatacea</taxon>
        <taxon>Valvatida</taxon>
        <taxon>Asterinidae</taxon>
        <taxon>Patiria</taxon>
    </lineage>
</organism>
<dbReference type="Pfam" id="PF01326">
    <property type="entry name" value="PPDK_N"/>
    <property type="match status" value="1"/>
</dbReference>
<feature type="domain" description="PEP-utilising enzyme mobile" evidence="3">
    <location>
        <begin position="1262"/>
        <end position="1333"/>
    </location>
</feature>
<dbReference type="InterPro" id="IPR002192">
    <property type="entry name" value="PPDK_AMP/ATP-bd"/>
</dbReference>
<name>A0A914AYC8_PATMI</name>
<dbReference type="OMA" id="VLCKANM"/>
<dbReference type="SUPFAM" id="SSF56059">
    <property type="entry name" value="Glutathione synthetase ATP-binding domain-like"/>
    <property type="match status" value="1"/>
</dbReference>
<feature type="transmembrane region" description="Helical" evidence="2">
    <location>
        <begin position="5"/>
        <end position="22"/>
    </location>
</feature>
<sequence length="1351" mass="150355">MDAFIWLSTLGVILLAVIYFAVKLSAGSPGLPPRDASHTIPWPWYTFKFYLVRVLLMIRRRKLLHIRRRAEDYKAMLKDFRELATFDCSTDTDLTPHGNNSFYVNGSDQTGATRLVACVANRPEGRRDVWFLLRLPGLGDLVLPQHPHCVVDNIHGSGFSAAGLSFTVTDPLKIWRISFNGLCRMGKRNELDDEDRRPQVHLRCSFIWSTFTTYFNFSTDVSPCLLAESIAKETWTKEFLTKCCEVSTEHRLQQFGVLHGVVQVDDQTEREVLMRGVRDRSRGTIDFSDIHRGISISIVLEDGMCVYVGTSCKRGSPLSSTSGYVIRAIGGVIPVVSTDLSLADMMENAEDPPIGFSFSAQLETGKKLAVDVYIEDFVSFNIGSDWSVRQREGLSRFTVDGVQGRGVCQLTRRSDEDCPVPSMKAQPRLYRDPAIVPDSEVSSYLLPLEAPSCQSSMLAGGKGSQLAKLTSLQGHLPPEFQFEVPRGFVITTSALQSHVESNPAIHDAVKRQTAVSCALSSGSLDEARQRTAALLTETDISSDHKREIARLFKEIFGDSMDQKTFAVRSSAVGEDGKQMSAAGQLDTFLGIQTVEKVFEETRKCWASQYSLRAVQYRRQHGQKIDSSMAVVIQEMVPAQTAGVIFSRDPLTGNPARVIINANYGLGESVAAGLSEADTITLKMDESKNLSILQKKIGSKDHAIFISEDGGTETKTLPKDVKSRCSLAEDVCVKLGHIAKELDEYFGEGLDIEWAVVHDKIYLLQARPITTYDTPTQYELMHEFDSGHPSDSSWLTSANTQEVRPGCSSPLSLSASTDILDFGIQVSAYHDYGIPTSFPACKFCNYHCNQMLLSVVAMSTCLLQISELQKDSFLQSIGVMFDDSFIDEMKHLHAPLPSAFKRILNLGTILKNFWDCKARVEASLRDVEGYFTQTFSTAQEQYDDIIHGRYHADYPGVCQHYSTSFWKATFAQLLLDGILSRYSKHAESDFVKLLSSGPAIETAKPPFEIEQIARAIKEDGQGEAFLKMTSEQAVRWLRTPPSGDAGRRFSAFLENHGHRSLKEIGLEIKSWAMDPTQLIPSVQAYLKGHIPDEPKKKLEVPVSDLVDQLELPLPSVVRWMLVKWLVPMTRSVVAEREICKSMYIKSIHHFKQAYWRLAKLMVNEGLIPDEELLFYFSLTEIGQLLKERAPSLVARAHRRRRIEPELEAKTFPRLMHGRPEPIVDEEDAYDSRDVTTLEGTPICRGVIRGQAVVVIDLKNATKIKKGDILITRTTDIGWSPYFPILSGLVTEIGGVVSHGAIVAREYGIPCVVNIPKATSLIKSGEIVVVDGSRGTVEKQRPPTANGASVNGV</sequence>
<reference evidence="5" key="1">
    <citation type="submission" date="2022-11" db="UniProtKB">
        <authorList>
            <consortium name="EnsemblMetazoa"/>
        </authorList>
    </citation>
    <scope>IDENTIFICATION</scope>
</reference>
<dbReference type="PANTHER" id="PTHR43615">
    <property type="entry name" value="PHOSPHOENOLPYRUVATE SYNTHASE-RELATED"/>
    <property type="match status" value="1"/>
</dbReference>
<dbReference type="InterPro" id="IPR036637">
    <property type="entry name" value="Phosphohistidine_dom_sf"/>
</dbReference>
<dbReference type="Gene3D" id="3.30.470.20">
    <property type="entry name" value="ATP-grasp fold, B domain"/>
    <property type="match status" value="1"/>
</dbReference>
<protein>
    <recommendedName>
        <fullName evidence="7">Phosphoenolpyruvate synthase</fullName>
    </recommendedName>
</protein>
<dbReference type="InterPro" id="IPR051549">
    <property type="entry name" value="PEP_Utilizing_Enz"/>
</dbReference>
<keyword evidence="2" id="KW-0472">Membrane</keyword>
<comment type="similarity">
    <text evidence="1">Belongs to the PEP-utilizing enzyme family.</text>
</comment>
<feature type="domain" description="Pyruvate phosphate dikinase AMP/ATP-binding" evidence="4">
    <location>
        <begin position="458"/>
        <end position="782"/>
    </location>
</feature>
<dbReference type="PANTHER" id="PTHR43615:SF1">
    <property type="entry name" value="PPDK_N DOMAIN-CONTAINING PROTEIN"/>
    <property type="match status" value="1"/>
</dbReference>
<dbReference type="Gene3D" id="3.50.30.10">
    <property type="entry name" value="Phosphohistidine domain"/>
    <property type="match status" value="1"/>
</dbReference>
<evidence type="ECO:0000313" key="6">
    <source>
        <dbReference type="Proteomes" id="UP000887568"/>
    </source>
</evidence>
<dbReference type="RefSeq" id="XP_038068707.1">
    <property type="nucleotide sequence ID" value="XM_038212779.1"/>
</dbReference>
<evidence type="ECO:0000259" key="4">
    <source>
        <dbReference type="Pfam" id="PF01326"/>
    </source>
</evidence>
<dbReference type="InterPro" id="IPR013815">
    <property type="entry name" value="ATP_grasp_subdomain_1"/>
</dbReference>
<dbReference type="Pfam" id="PF00391">
    <property type="entry name" value="PEP-utilizers"/>
    <property type="match status" value="1"/>
</dbReference>
<evidence type="ECO:0000313" key="5">
    <source>
        <dbReference type="EnsemblMetazoa" id="XP_038068707.1"/>
    </source>
</evidence>
<dbReference type="Gene3D" id="3.30.1490.20">
    <property type="entry name" value="ATP-grasp fold, A domain"/>
    <property type="match status" value="1"/>
</dbReference>
<dbReference type="EnsemblMetazoa" id="XM_038212779.1">
    <property type="protein sequence ID" value="XP_038068707.1"/>
    <property type="gene ID" value="LOC119738053"/>
</dbReference>
<accession>A0A914AYC8</accession>
<dbReference type="InterPro" id="IPR008279">
    <property type="entry name" value="PEP-util_enz_mobile_dom"/>
</dbReference>
<evidence type="ECO:0000259" key="3">
    <source>
        <dbReference type="Pfam" id="PF00391"/>
    </source>
</evidence>
<keyword evidence="6" id="KW-1185">Reference proteome</keyword>
<dbReference type="GO" id="GO:0005524">
    <property type="term" value="F:ATP binding"/>
    <property type="evidence" value="ECO:0007669"/>
    <property type="project" value="InterPro"/>
</dbReference>
<dbReference type="GO" id="GO:0016301">
    <property type="term" value="F:kinase activity"/>
    <property type="evidence" value="ECO:0007669"/>
    <property type="project" value="InterPro"/>
</dbReference>
<dbReference type="SUPFAM" id="SSF52009">
    <property type="entry name" value="Phosphohistidine domain"/>
    <property type="match status" value="1"/>
</dbReference>
<evidence type="ECO:0000256" key="2">
    <source>
        <dbReference type="SAM" id="Phobius"/>
    </source>
</evidence>
<dbReference type="OrthoDB" id="6123450at2759"/>
<keyword evidence="2" id="KW-0812">Transmembrane</keyword>
<proteinExistence type="inferred from homology"/>